<feature type="transmembrane region" description="Helical" evidence="1">
    <location>
        <begin position="39"/>
        <end position="59"/>
    </location>
</feature>
<name>A0A238J8V3_9RHOB</name>
<feature type="transmembrane region" description="Helical" evidence="1">
    <location>
        <begin position="12"/>
        <end position="33"/>
    </location>
</feature>
<evidence type="ECO:0000256" key="1">
    <source>
        <dbReference type="SAM" id="Phobius"/>
    </source>
</evidence>
<reference evidence="3" key="1">
    <citation type="submission" date="2017-05" db="EMBL/GenBank/DDBJ databases">
        <authorList>
            <person name="Rodrigo-Torres L."/>
            <person name="Arahal R. D."/>
            <person name="Lucena T."/>
        </authorList>
    </citation>
    <scope>NUCLEOTIDE SEQUENCE [LARGE SCALE GENOMIC DNA]</scope>
    <source>
        <strain evidence="3">CECT 8649</strain>
    </source>
</reference>
<dbReference type="OrthoDB" id="7851333at2"/>
<proteinExistence type="predicted"/>
<keyword evidence="3" id="KW-1185">Reference proteome</keyword>
<dbReference type="EMBL" id="FXXP01000001">
    <property type="protein sequence ID" value="SMX27019.1"/>
    <property type="molecule type" value="Genomic_DNA"/>
</dbReference>
<keyword evidence="1" id="KW-0812">Transmembrane</keyword>
<keyword evidence="1" id="KW-0472">Membrane</keyword>
<accession>A0A238J8V3</accession>
<organism evidence="2 3">
    <name type="scientific">Pelagimonas phthalicica</name>
    <dbReference type="NCBI Taxonomy" id="1037362"/>
    <lineage>
        <taxon>Bacteria</taxon>
        <taxon>Pseudomonadati</taxon>
        <taxon>Pseudomonadota</taxon>
        <taxon>Alphaproteobacteria</taxon>
        <taxon>Rhodobacterales</taxon>
        <taxon>Roseobacteraceae</taxon>
        <taxon>Pelagimonas</taxon>
    </lineage>
</organism>
<dbReference type="Proteomes" id="UP000225972">
    <property type="component" value="Unassembled WGS sequence"/>
</dbReference>
<dbReference type="AlphaFoldDB" id="A0A238J8V3"/>
<protein>
    <submittedName>
        <fullName evidence="2">Uncharacterized protein</fullName>
    </submittedName>
</protein>
<sequence>MALIRPEAAKALSRWSEAMTGAAISALGLYWAFFTGGGLLHWIGYFLAVLGAFLCASGIRRARFAHDEDGLGLVQITERQISYFSPTGGGALSVDGLWRVTVDVLDMMAVQWVFVGEEGTLAIPIDAAGTDAIFDMLSALPGADFEAAIRAMSATEPHSYVIWRKPSVQTSVNRVH</sequence>
<gene>
    <name evidence="2" type="ORF">TRP8649_01121</name>
</gene>
<evidence type="ECO:0000313" key="3">
    <source>
        <dbReference type="Proteomes" id="UP000225972"/>
    </source>
</evidence>
<keyword evidence="1" id="KW-1133">Transmembrane helix</keyword>
<evidence type="ECO:0000313" key="2">
    <source>
        <dbReference type="EMBL" id="SMX27019.1"/>
    </source>
</evidence>
<dbReference type="RefSeq" id="WP_099243230.1">
    <property type="nucleotide sequence ID" value="NZ_FXXP01000001.1"/>
</dbReference>